<dbReference type="SUPFAM" id="SSF51604">
    <property type="entry name" value="Enolase C-terminal domain-like"/>
    <property type="match status" value="1"/>
</dbReference>
<gene>
    <name evidence="5" type="ORF">ETSY1_12630</name>
</gene>
<accession>W4LQN0</accession>
<dbReference type="PROSITE" id="PS00908">
    <property type="entry name" value="MR_MLE_1"/>
    <property type="match status" value="1"/>
</dbReference>
<comment type="caution">
    <text evidence="5">The sequence shown here is derived from an EMBL/GenBank/DDBJ whole genome shotgun (WGS) entry which is preliminary data.</text>
</comment>
<dbReference type="PANTHER" id="PTHR13794:SF58">
    <property type="entry name" value="MITOCHONDRIAL ENOLASE SUPERFAMILY MEMBER 1"/>
    <property type="match status" value="1"/>
</dbReference>
<dbReference type="PANTHER" id="PTHR13794">
    <property type="entry name" value="ENOLASE SUPERFAMILY, MANDELATE RACEMASE"/>
    <property type="match status" value="1"/>
</dbReference>
<dbReference type="CDD" id="cd03316">
    <property type="entry name" value="MR_like"/>
    <property type="match status" value="1"/>
</dbReference>
<evidence type="ECO:0000256" key="1">
    <source>
        <dbReference type="ARBA" id="ARBA00001946"/>
    </source>
</evidence>
<evidence type="ECO:0000313" key="5">
    <source>
        <dbReference type="EMBL" id="ETX00041.1"/>
    </source>
</evidence>
<evidence type="ECO:0000256" key="2">
    <source>
        <dbReference type="ARBA" id="ARBA00022723"/>
    </source>
</evidence>
<dbReference type="SMART" id="SM00922">
    <property type="entry name" value="MR_MLE"/>
    <property type="match status" value="1"/>
</dbReference>
<evidence type="ECO:0000256" key="3">
    <source>
        <dbReference type="ARBA" id="ARBA00022842"/>
    </source>
</evidence>
<dbReference type="GO" id="GO:0000287">
    <property type="term" value="F:magnesium ion binding"/>
    <property type="evidence" value="ECO:0007669"/>
    <property type="project" value="TreeGrafter"/>
</dbReference>
<dbReference type="InterPro" id="IPR036849">
    <property type="entry name" value="Enolase-like_C_sf"/>
</dbReference>
<keyword evidence="2" id="KW-0479">Metal-binding</keyword>
<dbReference type="Pfam" id="PF13378">
    <property type="entry name" value="MR_MLE_C"/>
    <property type="match status" value="1"/>
</dbReference>
<sequence length="368" mass="40972">MKITDVTLQGYAWPRVKPIRNGKYTYTTVGLNLIHVHTDDGITGVGWGGGPAFGRPAELTQAFVDHFKPALVGEDPLCYRRLWHRMWEPKIVGRRGMSTQTISAIDIALWDLAGKALGQPIYKLLGAYTDRIPAYIAGGYYEEGKGLKELAEEMETNLELNAKAIKMKIGGAPIREDVERVRVVRETIGPDVHLLVDANNAYTAYQAIDIARKLEPYDIFWFEEPVAPDDYRGHAQVTRSTSIPVATGENEYTRYGFRDLIAHEAAHILNPDAQILGGITEFMHVASLAAAHDLQIAPHGAQEVHIHLVAAIPNGLILEVYRETVDPLRSQIFKERLALDEDGYVVAPDRPGLGVEPNYDLLQQYRVA</sequence>
<dbReference type="InterPro" id="IPR013342">
    <property type="entry name" value="Mandelate_racemase_C"/>
</dbReference>
<dbReference type="InterPro" id="IPR018110">
    <property type="entry name" value="Mandel_Rmase/mucon_lact_enz_CS"/>
</dbReference>
<dbReference type="Gene3D" id="3.20.20.120">
    <property type="entry name" value="Enolase-like C-terminal domain"/>
    <property type="match status" value="1"/>
</dbReference>
<reference evidence="5 6" key="1">
    <citation type="journal article" date="2014" name="Nature">
        <title>An environmental bacterial taxon with a large and distinct metabolic repertoire.</title>
        <authorList>
            <person name="Wilson M.C."/>
            <person name="Mori T."/>
            <person name="Ruckert C."/>
            <person name="Uria A.R."/>
            <person name="Helf M.J."/>
            <person name="Takada K."/>
            <person name="Gernert C."/>
            <person name="Steffens U.A."/>
            <person name="Heycke N."/>
            <person name="Schmitt S."/>
            <person name="Rinke C."/>
            <person name="Helfrich E.J."/>
            <person name="Brachmann A.O."/>
            <person name="Gurgui C."/>
            <person name="Wakimoto T."/>
            <person name="Kracht M."/>
            <person name="Crusemann M."/>
            <person name="Hentschel U."/>
            <person name="Abe I."/>
            <person name="Matsunaga S."/>
            <person name="Kalinowski J."/>
            <person name="Takeyama H."/>
            <person name="Piel J."/>
        </authorList>
    </citation>
    <scope>NUCLEOTIDE SEQUENCE [LARGE SCALE GENOMIC DNA]</scope>
    <source>
        <strain evidence="6">TSY1</strain>
    </source>
</reference>
<dbReference type="Proteomes" id="UP000019141">
    <property type="component" value="Unassembled WGS sequence"/>
</dbReference>
<dbReference type="GO" id="GO:0016836">
    <property type="term" value="F:hydro-lyase activity"/>
    <property type="evidence" value="ECO:0007669"/>
    <property type="project" value="TreeGrafter"/>
</dbReference>
<keyword evidence="6" id="KW-1185">Reference proteome</keyword>
<comment type="cofactor">
    <cofactor evidence="1">
        <name>Mg(2+)</name>
        <dbReference type="ChEBI" id="CHEBI:18420"/>
    </cofactor>
</comment>
<dbReference type="InterPro" id="IPR013341">
    <property type="entry name" value="Mandelate_racemase_N_dom"/>
</dbReference>
<dbReference type="SUPFAM" id="SSF54826">
    <property type="entry name" value="Enolase N-terminal domain-like"/>
    <property type="match status" value="1"/>
</dbReference>
<dbReference type="SFLD" id="SFLDS00001">
    <property type="entry name" value="Enolase"/>
    <property type="match status" value="1"/>
</dbReference>
<dbReference type="HOGENOM" id="CLU_030273_3_1_7"/>
<protein>
    <submittedName>
        <fullName evidence="5">Mandelate racemase</fullName>
    </submittedName>
</protein>
<dbReference type="SFLD" id="SFLDG00179">
    <property type="entry name" value="mandelate_racemase"/>
    <property type="match status" value="1"/>
</dbReference>
<dbReference type="Gene3D" id="3.30.390.10">
    <property type="entry name" value="Enolase-like, N-terminal domain"/>
    <property type="match status" value="1"/>
</dbReference>
<feature type="domain" description="Mandelate racemase/muconate lactonizing enzyme C-terminal" evidence="4">
    <location>
        <begin position="147"/>
        <end position="244"/>
    </location>
</feature>
<dbReference type="InterPro" id="IPR029017">
    <property type="entry name" value="Enolase-like_N"/>
</dbReference>
<keyword evidence="3" id="KW-0460">Magnesium</keyword>
<dbReference type="GO" id="GO:0009063">
    <property type="term" value="P:amino acid catabolic process"/>
    <property type="evidence" value="ECO:0007669"/>
    <property type="project" value="InterPro"/>
</dbReference>
<dbReference type="InterPro" id="IPR046945">
    <property type="entry name" value="RHMD-like"/>
</dbReference>
<dbReference type="Pfam" id="PF02746">
    <property type="entry name" value="MR_MLE_N"/>
    <property type="match status" value="1"/>
</dbReference>
<dbReference type="InterPro" id="IPR029065">
    <property type="entry name" value="Enolase_C-like"/>
</dbReference>
<proteinExistence type="predicted"/>
<dbReference type="AlphaFoldDB" id="W4LQN0"/>
<dbReference type="EMBL" id="AZHW01000380">
    <property type="protein sequence ID" value="ETX00041.1"/>
    <property type="molecule type" value="Genomic_DNA"/>
</dbReference>
<organism evidence="5 6">
    <name type="scientific">Entotheonella factor</name>
    <dbReference type="NCBI Taxonomy" id="1429438"/>
    <lineage>
        <taxon>Bacteria</taxon>
        <taxon>Pseudomonadati</taxon>
        <taxon>Nitrospinota/Tectimicrobiota group</taxon>
        <taxon>Candidatus Tectimicrobiota</taxon>
        <taxon>Candidatus Entotheonellia</taxon>
        <taxon>Candidatus Entotheonellales</taxon>
        <taxon>Candidatus Entotheonellaceae</taxon>
        <taxon>Candidatus Entotheonella</taxon>
    </lineage>
</organism>
<name>W4LQN0_ENTF1</name>
<evidence type="ECO:0000259" key="4">
    <source>
        <dbReference type="SMART" id="SM00922"/>
    </source>
</evidence>
<dbReference type="GO" id="GO:0016052">
    <property type="term" value="P:carbohydrate catabolic process"/>
    <property type="evidence" value="ECO:0007669"/>
    <property type="project" value="TreeGrafter"/>
</dbReference>
<evidence type="ECO:0000313" key="6">
    <source>
        <dbReference type="Proteomes" id="UP000019141"/>
    </source>
</evidence>